<dbReference type="OrthoDB" id="9152014at2"/>
<dbReference type="PATRIC" id="fig|45071.6.peg.2243"/>
<dbReference type="Proteomes" id="UP000095229">
    <property type="component" value="Unassembled WGS sequence"/>
</dbReference>
<comment type="caution">
    <text evidence="1">The sequence shown here is derived from an EMBL/GenBank/DDBJ whole genome shotgun (WGS) entry which is preliminary data.</text>
</comment>
<evidence type="ECO:0000313" key="1">
    <source>
        <dbReference type="EMBL" id="OEH47943.1"/>
    </source>
</evidence>
<sequence>MRLKKSIVPYSNKDAAHLANKYARGFIIEGGTQLINNTYPIDKRKSLSEAVKAIREKSQESASSWLEFDYYIYEFYQSIECSKKYSIGNCNELSEMALDYIAHYVPHVDAEVFQLAGGNHVVLVVGRQKGSDPKKPETWGKDAYICDPWSDDVYPASEYLARTKNYYQEYDEVLDIYTNYVEDFNPSKHTFSPIRNYNTDYLRKYNTNEHIVAVYELFQKKQGMIVAAAVNLEKALIEISNKLEKKYGVSNEKYQIIQRKINEVRIATEQFTRDFAKPIDESNNYYEIISQLDKTLRQSIKTYIKAAEITDEEAITLAKPVERTSRHSPKFFHSNDNVVSKVNDALEASGDMLKSVIVKK</sequence>
<dbReference type="RefSeq" id="WP_058517899.1">
    <property type="nucleotide sequence ID" value="NZ_CAAAIE010000010.1"/>
</dbReference>
<accession>A0A1E5JU98</accession>
<evidence type="ECO:0000313" key="2">
    <source>
        <dbReference type="Proteomes" id="UP000095229"/>
    </source>
</evidence>
<name>A0A1E5JU98_9GAMM</name>
<keyword evidence="2" id="KW-1185">Reference proteome</keyword>
<proteinExistence type="predicted"/>
<dbReference type="EMBL" id="LSOG01000036">
    <property type="protein sequence ID" value="OEH47943.1"/>
    <property type="molecule type" value="Genomic_DNA"/>
</dbReference>
<protein>
    <submittedName>
        <fullName evidence="1">Uncharacterized protein</fullName>
    </submittedName>
</protein>
<dbReference type="AlphaFoldDB" id="A0A1E5JU98"/>
<reference evidence="1 2" key="1">
    <citation type="submission" date="2016-02" db="EMBL/GenBank/DDBJ databases">
        <title>Secondary metabolites in Legionella.</title>
        <authorList>
            <person name="Tobias N.J."/>
            <person name="Bode H.B."/>
        </authorList>
    </citation>
    <scope>NUCLEOTIDE SEQUENCE [LARGE SCALE GENOMIC DNA]</scope>
    <source>
        <strain evidence="1 2">DSM 19216</strain>
    </source>
</reference>
<gene>
    <name evidence="1" type="ORF">lpari_01131</name>
</gene>
<organism evidence="1 2">
    <name type="scientific">Legionella parisiensis</name>
    <dbReference type="NCBI Taxonomy" id="45071"/>
    <lineage>
        <taxon>Bacteria</taxon>
        <taxon>Pseudomonadati</taxon>
        <taxon>Pseudomonadota</taxon>
        <taxon>Gammaproteobacteria</taxon>
        <taxon>Legionellales</taxon>
        <taxon>Legionellaceae</taxon>
        <taxon>Legionella</taxon>
    </lineage>
</organism>